<name>A0A7S3JP59_9STRA</name>
<protein>
    <submittedName>
        <fullName evidence="1">Uncharacterized protein</fullName>
    </submittedName>
</protein>
<gene>
    <name evidence="1" type="ORF">ALAG00032_LOCUS1055</name>
</gene>
<dbReference type="AlphaFoldDB" id="A0A7S3JP59"/>
<evidence type="ECO:0000313" key="1">
    <source>
        <dbReference type="EMBL" id="CAE0360325.1"/>
    </source>
</evidence>
<organism evidence="1">
    <name type="scientific">Aureoumbra lagunensis</name>
    <dbReference type="NCBI Taxonomy" id="44058"/>
    <lineage>
        <taxon>Eukaryota</taxon>
        <taxon>Sar</taxon>
        <taxon>Stramenopiles</taxon>
        <taxon>Ochrophyta</taxon>
        <taxon>Pelagophyceae</taxon>
        <taxon>Pelagomonadales</taxon>
        <taxon>Aureoumbra</taxon>
    </lineage>
</organism>
<accession>A0A7S3JP59</accession>
<reference evidence="1" key="1">
    <citation type="submission" date="2021-01" db="EMBL/GenBank/DDBJ databases">
        <authorList>
            <person name="Corre E."/>
            <person name="Pelletier E."/>
            <person name="Niang G."/>
            <person name="Scheremetjew M."/>
            <person name="Finn R."/>
            <person name="Kale V."/>
            <person name="Holt S."/>
            <person name="Cochrane G."/>
            <person name="Meng A."/>
            <person name="Brown T."/>
            <person name="Cohen L."/>
        </authorList>
    </citation>
    <scope>NUCLEOTIDE SEQUENCE</scope>
    <source>
        <strain evidence="1">CCMP1510</strain>
    </source>
</reference>
<dbReference type="EMBL" id="HBIJ01001452">
    <property type="protein sequence ID" value="CAE0360325.1"/>
    <property type="molecule type" value="Transcribed_RNA"/>
</dbReference>
<proteinExistence type="predicted"/>
<sequence length="161" mass="17338">MSVESAVQTTCLVGVAINTVLNLLRSVALEVVGLSLHRTKTTHLPHKPARHLPMLSRALREGELVILVIAINEVLQHSAALKNTDLLAIECVGKSRDATVGVYLEEPFFLLLILGHLDGVHLVFEVELLEQNGRLDAIGSVGGVEGDVGLDLLSHVDELFA</sequence>